<protein>
    <submittedName>
        <fullName evidence="1">Uncharacterized protein</fullName>
    </submittedName>
</protein>
<accession>A0A7Y9R306</accession>
<dbReference type="EMBL" id="JACCFH010000001">
    <property type="protein sequence ID" value="NYG34674.1"/>
    <property type="molecule type" value="Genomic_DNA"/>
</dbReference>
<dbReference type="RefSeq" id="WP_179631892.1">
    <property type="nucleotide sequence ID" value="NZ_JACCFH010000001.1"/>
</dbReference>
<organism evidence="1 2">
    <name type="scientific">Sphaerotilus montanus</name>
    <dbReference type="NCBI Taxonomy" id="522889"/>
    <lineage>
        <taxon>Bacteria</taxon>
        <taxon>Pseudomonadati</taxon>
        <taxon>Pseudomonadota</taxon>
        <taxon>Betaproteobacteria</taxon>
        <taxon>Burkholderiales</taxon>
        <taxon>Sphaerotilaceae</taxon>
        <taxon>Sphaerotilus</taxon>
    </lineage>
</organism>
<gene>
    <name evidence="1" type="ORF">BDD16_003660</name>
</gene>
<name>A0A7Y9R306_9BURK</name>
<keyword evidence="2" id="KW-1185">Reference proteome</keyword>
<dbReference type="Proteomes" id="UP000518288">
    <property type="component" value="Unassembled WGS sequence"/>
</dbReference>
<comment type="caution">
    <text evidence="1">The sequence shown here is derived from an EMBL/GenBank/DDBJ whole genome shotgun (WGS) entry which is preliminary data.</text>
</comment>
<evidence type="ECO:0000313" key="1">
    <source>
        <dbReference type="EMBL" id="NYG34674.1"/>
    </source>
</evidence>
<sequence>MDNAERLIDFIFTPISTIYSTPSENNPPEWSDHIQIIGRNHPADTRYRHPGKFIADPMCASIAVFSIFYIPRMPDPP</sequence>
<evidence type="ECO:0000313" key="2">
    <source>
        <dbReference type="Proteomes" id="UP000518288"/>
    </source>
</evidence>
<dbReference type="AlphaFoldDB" id="A0A7Y9R306"/>
<proteinExistence type="predicted"/>
<reference evidence="1 2" key="1">
    <citation type="submission" date="2020-07" db="EMBL/GenBank/DDBJ databases">
        <title>Genomic Encyclopedia of Archaeal and Bacterial Type Strains, Phase II (KMG-II): from individual species to whole genera.</title>
        <authorList>
            <person name="Goeker M."/>
        </authorList>
    </citation>
    <scope>NUCLEOTIDE SEQUENCE [LARGE SCALE GENOMIC DNA]</scope>
    <source>
        <strain evidence="1 2">DSM 21226</strain>
    </source>
</reference>